<name>A0A4C1SFE0_EUMVA</name>
<gene>
    <name evidence="1" type="ORF">EVAR_70755_1</name>
</gene>
<proteinExistence type="predicted"/>
<sequence length="132" mass="14985">MEIKWDNEIFRCLTTSKDRSYVFLDRPETEFRPAYLSRYTYDVTGRRPGARSGLLSRFELCEGACPVAGRPPSRVLLLGAQERVLRYRKYGGRGHTPGPPADCYPISADGVLLLMRARYPAAITRLDLMLTL</sequence>
<protein>
    <submittedName>
        <fullName evidence="1">Uncharacterized protein</fullName>
    </submittedName>
</protein>
<comment type="caution">
    <text evidence="1">The sequence shown here is derived from an EMBL/GenBank/DDBJ whole genome shotgun (WGS) entry which is preliminary data.</text>
</comment>
<keyword evidence="2" id="KW-1185">Reference proteome</keyword>
<evidence type="ECO:0000313" key="2">
    <source>
        <dbReference type="Proteomes" id="UP000299102"/>
    </source>
</evidence>
<reference evidence="1 2" key="1">
    <citation type="journal article" date="2019" name="Commun. Biol.">
        <title>The bagworm genome reveals a unique fibroin gene that provides high tensile strength.</title>
        <authorList>
            <person name="Kono N."/>
            <person name="Nakamura H."/>
            <person name="Ohtoshi R."/>
            <person name="Tomita M."/>
            <person name="Numata K."/>
            <person name="Arakawa K."/>
        </authorList>
    </citation>
    <scope>NUCLEOTIDE SEQUENCE [LARGE SCALE GENOMIC DNA]</scope>
</reference>
<accession>A0A4C1SFE0</accession>
<dbReference type="EMBL" id="BGZK01003378">
    <property type="protein sequence ID" value="GBP00606.1"/>
    <property type="molecule type" value="Genomic_DNA"/>
</dbReference>
<dbReference type="Proteomes" id="UP000299102">
    <property type="component" value="Unassembled WGS sequence"/>
</dbReference>
<organism evidence="1 2">
    <name type="scientific">Eumeta variegata</name>
    <name type="common">Bagworm moth</name>
    <name type="synonym">Eumeta japonica</name>
    <dbReference type="NCBI Taxonomy" id="151549"/>
    <lineage>
        <taxon>Eukaryota</taxon>
        <taxon>Metazoa</taxon>
        <taxon>Ecdysozoa</taxon>
        <taxon>Arthropoda</taxon>
        <taxon>Hexapoda</taxon>
        <taxon>Insecta</taxon>
        <taxon>Pterygota</taxon>
        <taxon>Neoptera</taxon>
        <taxon>Endopterygota</taxon>
        <taxon>Lepidoptera</taxon>
        <taxon>Glossata</taxon>
        <taxon>Ditrysia</taxon>
        <taxon>Tineoidea</taxon>
        <taxon>Psychidae</taxon>
        <taxon>Oiketicinae</taxon>
        <taxon>Eumeta</taxon>
    </lineage>
</organism>
<dbReference type="AlphaFoldDB" id="A0A4C1SFE0"/>
<evidence type="ECO:0000313" key="1">
    <source>
        <dbReference type="EMBL" id="GBP00606.1"/>
    </source>
</evidence>